<dbReference type="GO" id="GO:0061617">
    <property type="term" value="C:MICOS complex"/>
    <property type="evidence" value="ECO:0007669"/>
    <property type="project" value="UniProtKB-UniRule"/>
</dbReference>
<dbReference type="CDD" id="cd18454">
    <property type="entry name" value="BACK_KLHL15"/>
    <property type="match status" value="1"/>
</dbReference>
<evidence type="ECO:0000256" key="2">
    <source>
        <dbReference type="ARBA" id="ARBA00010904"/>
    </source>
</evidence>
<feature type="domain" description="BTB" evidence="9">
    <location>
        <begin position="31"/>
        <end position="98"/>
    </location>
</feature>
<evidence type="ECO:0000313" key="10">
    <source>
        <dbReference type="Ensembl" id="ENSCCEP00000010642.1"/>
    </source>
</evidence>
<evidence type="ECO:0000259" key="9">
    <source>
        <dbReference type="PROSITE" id="PS50097"/>
    </source>
</evidence>
<sequence length="450" mass="51096">MAGDVEGFSSSIHDTSVSAGFRALYEEGLLLDVTLVIEDHQFQAHKALLATQSDYFRIMFTADMRERDQDKIHLKGLTATGFSHVLQFMYYGTIELSMNTVHEILQAAMYVQLIEVVKFCCSFLLAKICLENCAEIMRLLDDFGVNIEGVREKLDSFLLENFVPLMSRPDFLSYLSFEKLMSYLDNDHLSRFPEIELYEAVQAWLRHDRRRWRHTDTIIQNIRFCLMTPSSVFEKVIRLGATPVSLSLLSVQVYAASSEKTSKKELLKIEELSLYSSPARETKYVENPKTDLEEGVSRLRHVMEPYTAWCQDLYAKAMPKLEKAVEHGREGYEFLQKPPAGFYPRLGVISFAGIIGLFLARGSKIKKLVYPVALMGIGTSMYYPQQAAAIAKVAGTQLYDWSLQGYIAVEALWKDNPKKKKSGEKDDKGDAVGDKPLEVHAASNKEQTKK</sequence>
<dbReference type="Gene3D" id="1.25.40.420">
    <property type="match status" value="1"/>
</dbReference>
<proteinExistence type="inferred from homology"/>
<dbReference type="CDD" id="cd18244">
    <property type="entry name" value="BTB_POZ_KLHL15"/>
    <property type="match status" value="1"/>
</dbReference>
<keyword evidence="3 7" id="KW-0812">Transmembrane</keyword>
<comment type="similarity">
    <text evidence="2">Belongs to the apolipoprotein O/MICOS complex subunit Mic27 family.</text>
</comment>
<evidence type="ECO:0000256" key="1">
    <source>
        <dbReference type="ARBA" id="ARBA00004325"/>
    </source>
</evidence>
<keyword evidence="4 7" id="KW-1133">Transmembrane helix</keyword>
<dbReference type="InterPro" id="IPR030597">
    <property type="entry name" value="BTB_POZ_KLHL15"/>
</dbReference>
<dbReference type="GO" id="GO:0042407">
    <property type="term" value="P:cristae formation"/>
    <property type="evidence" value="ECO:0007669"/>
    <property type="project" value="InterPro"/>
</dbReference>
<accession>A0A8C0UPT7</accession>
<organism evidence="10 11">
    <name type="scientific">Cyanistes caeruleus</name>
    <name type="common">Eurasian blue tit</name>
    <name type="synonym">Parus caeruleus</name>
    <dbReference type="NCBI Taxonomy" id="156563"/>
    <lineage>
        <taxon>Eukaryota</taxon>
        <taxon>Metazoa</taxon>
        <taxon>Chordata</taxon>
        <taxon>Craniata</taxon>
        <taxon>Vertebrata</taxon>
        <taxon>Euteleostomi</taxon>
        <taxon>Archelosauria</taxon>
        <taxon>Archosauria</taxon>
        <taxon>Dinosauria</taxon>
        <taxon>Saurischia</taxon>
        <taxon>Theropoda</taxon>
        <taxon>Coelurosauria</taxon>
        <taxon>Aves</taxon>
        <taxon>Neognathae</taxon>
        <taxon>Neoaves</taxon>
        <taxon>Telluraves</taxon>
        <taxon>Australaves</taxon>
        <taxon>Passeriformes</taxon>
        <taxon>Paridae</taxon>
        <taxon>Cyanistes</taxon>
    </lineage>
</organism>
<dbReference type="SUPFAM" id="SSF54695">
    <property type="entry name" value="POZ domain"/>
    <property type="match status" value="1"/>
</dbReference>
<keyword evidence="5 7" id="KW-0496">Mitochondrion</keyword>
<dbReference type="Ensembl" id="ENSCCET00000016710.1">
    <property type="protein sequence ID" value="ENSCCEP00000010642.1"/>
    <property type="gene ID" value="ENSCCEG00000010529.1"/>
</dbReference>
<dbReference type="Pfam" id="PF09769">
    <property type="entry name" value="ApoO"/>
    <property type="match status" value="1"/>
</dbReference>
<evidence type="ECO:0000256" key="7">
    <source>
        <dbReference type="RuleBase" id="RU363021"/>
    </source>
</evidence>
<comment type="function">
    <text evidence="7">Component of the MICOS complex, a large protein complex of the mitochondrial inner membrane that plays crucial roles in the maintenance of crista junctions, inner membrane architecture, and formation of contact sites to the outer membrane.</text>
</comment>
<feature type="transmembrane region" description="Helical" evidence="7">
    <location>
        <begin position="342"/>
        <end position="360"/>
    </location>
</feature>
<dbReference type="Pfam" id="PF00651">
    <property type="entry name" value="BTB"/>
    <property type="match status" value="1"/>
</dbReference>
<reference evidence="10" key="1">
    <citation type="submission" date="2025-08" db="UniProtKB">
        <authorList>
            <consortium name="Ensembl"/>
        </authorList>
    </citation>
    <scope>IDENTIFICATION</scope>
</reference>
<dbReference type="Pfam" id="PF07707">
    <property type="entry name" value="BACK"/>
    <property type="match status" value="1"/>
</dbReference>
<keyword evidence="6 7" id="KW-0472">Membrane</keyword>
<dbReference type="InterPro" id="IPR011705">
    <property type="entry name" value="BACK"/>
</dbReference>
<evidence type="ECO:0000256" key="4">
    <source>
        <dbReference type="ARBA" id="ARBA00022989"/>
    </source>
</evidence>
<dbReference type="PANTHER" id="PTHR14564">
    <property type="entry name" value="MICOS COMPLEX SUBUNIT MIC26 / MIC27 FAMILY MEMBER"/>
    <property type="match status" value="1"/>
</dbReference>
<dbReference type="GO" id="GO:0031463">
    <property type="term" value="C:Cul3-RING ubiquitin ligase complex"/>
    <property type="evidence" value="ECO:0007669"/>
    <property type="project" value="InterPro"/>
</dbReference>
<protein>
    <recommendedName>
        <fullName evidence="7">MICOS complex subunit</fullName>
    </recommendedName>
</protein>
<feature type="region of interest" description="Disordered" evidence="8">
    <location>
        <begin position="417"/>
        <end position="450"/>
    </location>
</feature>
<dbReference type="GO" id="GO:0016567">
    <property type="term" value="P:protein ubiquitination"/>
    <property type="evidence" value="ECO:0007669"/>
    <property type="project" value="UniProtKB-UniPathway"/>
</dbReference>
<keyword evidence="7" id="KW-0999">Mitochondrion inner membrane</keyword>
<feature type="compositionally biased region" description="Basic and acidic residues" evidence="8">
    <location>
        <begin position="423"/>
        <end position="438"/>
    </location>
</feature>
<evidence type="ECO:0000256" key="6">
    <source>
        <dbReference type="ARBA" id="ARBA00023136"/>
    </source>
</evidence>
<dbReference type="SMART" id="SM00875">
    <property type="entry name" value="BACK"/>
    <property type="match status" value="1"/>
</dbReference>
<dbReference type="AlphaFoldDB" id="A0A8C0UPT7"/>
<dbReference type="UniPathway" id="UPA00143"/>
<dbReference type="InterPro" id="IPR047030">
    <property type="entry name" value="KLHL15_BACK"/>
</dbReference>
<gene>
    <name evidence="10" type="primary">APOO</name>
</gene>
<dbReference type="InterPro" id="IPR011333">
    <property type="entry name" value="SKP1/BTB/POZ_sf"/>
</dbReference>
<name>A0A8C0UPT7_CYACU</name>
<comment type="subcellular location">
    <subcellularLocation>
        <location evidence="7">Mitochondrion inner membrane</location>
    </subcellularLocation>
    <subcellularLocation>
        <location evidence="1">Mitochondrion membrane</location>
    </subcellularLocation>
</comment>
<evidence type="ECO:0000313" key="11">
    <source>
        <dbReference type="Proteomes" id="UP000694410"/>
    </source>
</evidence>
<comment type="subunit">
    <text evidence="7">Component of the mitochondrial contact site and cristae organizing system (MICOS) complex.</text>
</comment>
<dbReference type="PROSITE" id="PS50097">
    <property type="entry name" value="BTB"/>
    <property type="match status" value="1"/>
</dbReference>
<reference evidence="10" key="2">
    <citation type="submission" date="2025-09" db="UniProtKB">
        <authorList>
            <consortium name="Ensembl"/>
        </authorList>
    </citation>
    <scope>IDENTIFICATION</scope>
</reference>
<dbReference type="FunFam" id="3.30.710.10:FF:000087">
    <property type="entry name" value="Kelch-like family member 15"/>
    <property type="match status" value="1"/>
</dbReference>
<dbReference type="InterPro" id="IPR033182">
    <property type="entry name" value="MIC26/MIC27_animal"/>
</dbReference>
<dbReference type="Gene3D" id="3.30.710.10">
    <property type="entry name" value="Potassium Channel Kv1.1, Chain A"/>
    <property type="match status" value="1"/>
</dbReference>
<keyword evidence="11" id="KW-1185">Reference proteome</keyword>
<dbReference type="InterPro" id="IPR019166">
    <property type="entry name" value="MIC26/MIC27"/>
</dbReference>
<evidence type="ECO:0000256" key="8">
    <source>
        <dbReference type="SAM" id="MobiDB-lite"/>
    </source>
</evidence>
<dbReference type="InterPro" id="IPR000210">
    <property type="entry name" value="BTB/POZ_dom"/>
</dbReference>
<dbReference type="SMART" id="SM00225">
    <property type="entry name" value="BTB"/>
    <property type="match status" value="1"/>
</dbReference>
<evidence type="ECO:0000256" key="5">
    <source>
        <dbReference type="ARBA" id="ARBA00023128"/>
    </source>
</evidence>
<dbReference type="Proteomes" id="UP000694410">
    <property type="component" value="Unplaced"/>
</dbReference>
<evidence type="ECO:0000256" key="3">
    <source>
        <dbReference type="ARBA" id="ARBA00022692"/>
    </source>
</evidence>